<dbReference type="InterPro" id="IPR001851">
    <property type="entry name" value="ABC_transp_permease"/>
</dbReference>
<accession>A0A2R6A6G3</accession>
<proteinExistence type="predicted"/>
<dbReference type="PANTHER" id="PTHR30482">
    <property type="entry name" value="HIGH-AFFINITY BRANCHED-CHAIN AMINO ACID TRANSPORT SYSTEM PERMEASE"/>
    <property type="match status" value="1"/>
</dbReference>
<feature type="transmembrane region" description="Helical" evidence="6">
    <location>
        <begin position="23"/>
        <end position="42"/>
    </location>
</feature>
<dbReference type="CDD" id="cd06581">
    <property type="entry name" value="TM_PBP1_LivM_like"/>
    <property type="match status" value="1"/>
</dbReference>
<evidence type="ECO:0000313" key="7">
    <source>
        <dbReference type="EMBL" id="PSN81893.1"/>
    </source>
</evidence>
<keyword evidence="3 6" id="KW-0812">Transmembrane</keyword>
<gene>
    <name evidence="7" type="ORF">B9Q01_09555</name>
</gene>
<feature type="transmembrane region" description="Helical" evidence="6">
    <location>
        <begin position="242"/>
        <end position="266"/>
    </location>
</feature>
<dbReference type="GO" id="GO:0015658">
    <property type="term" value="F:branched-chain amino acid transmembrane transporter activity"/>
    <property type="evidence" value="ECO:0007669"/>
    <property type="project" value="InterPro"/>
</dbReference>
<evidence type="ECO:0000256" key="4">
    <source>
        <dbReference type="ARBA" id="ARBA00022989"/>
    </source>
</evidence>
<evidence type="ECO:0000256" key="5">
    <source>
        <dbReference type="ARBA" id="ARBA00023136"/>
    </source>
</evidence>
<evidence type="ECO:0000256" key="1">
    <source>
        <dbReference type="ARBA" id="ARBA00004651"/>
    </source>
</evidence>
<feature type="transmembrane region" description="Helical" evidence="6">
    <location>
        <begin position="54"/>
        <end position="73"/>
    </location>
</feature>
<dbReference type="GO" id="GO:0005886">
    <property type="term" value="C:plasma membrane"/>
    <property type="evidence" value="ECO:0007669"/>
    <property type="project" value="UniProtKB-SubCell"/>
</dbReference>
<dbReference type="Proteomes" id="UP000240880">
    <property type="component" value="Unassembled WGS sequence"/>
</dbReference>
<dbReference type="Pfam" id="PF02653">
    <property type="entry name" value="BPD_transp_2"/>
    <property type="match status" value="1"/>
</dbReference>
<evidence type="ECO:0000256" key="3">
    <source>
        <dbReference type="ARBA" id="ARBA00022692"/>
    </source>
</evidence>
<dbReference type="EMBL" id="NEXC01000121">
    <property type="protein sequence ID" value="PSN81893.1"/>
    <property type="molecule type" value="Genomic_DNA"/>
</dbReference>
<organism evidence="7 8">
    <name type="scientific">Candidatus Marsarchaeota G1 archaeon OSP_D</name>
    <dbReference type="NCBI Taxonomy" id="1978155"/>
    <lineage>
        <taxon>Archaea</taxon>
        <taxon>Candidatus Marsarchaeota</taxon>
        <taxon>Candidatus Marsarchaeota group 1</taxon>
    </lineage>
</organism>
<evidence type="ECO:0008006" key="9">
    <source>
        <dbReference type="Google" id="ProtNLM"/>
    </source>
</evidence>
<feature type="transmembrane region" description="Helical" evidence="6">
    <location>
        <begin position="273"/>
        <end position="293"/>
    </location>
</feature>
<dbReference type="PANTHER" id="PTHR30482:SF10">
    <property type="entry name" value="HIGH-AFFINITY BRANCHED-CHAIN AMINO ACID TRANSPORT PROTEIN BRAE"/>
    <property type="match status" value="1"/>
</dbReference>
<keyword evidence="5 6" id="KW-0472">Membrane</keyword>
<feature type="transmembrane region" description="Helical" evidence="6">
    <location>
        <begin position="152"/>
        <end position="172"/>
    </location>
</feature>
<comment type="subcellular location">
    <subcellularLocation>
        <location evidence="1">Cell membrane</location>
        <topology evidence="1">Multi-pass membrane protein</topology>
    </subcellularLocation>
</comment>
<feature type="transmembrane region" description="Helical" evidence="6">
    <location>
        <begin position="203"/>
        <end position="222"/>
    </location>
</feature>
<evidence type="ECO:0000313" key="8">
    <source>
        <dbReference type="Proteomes" id="UP000240880"/>
    </source>
</evidence>
<keyword evidence="4 6" id="KW-1133">Transmembrane helix</keyword>
<evidence type="ECO:0000256" key="6">
    <source>
        <dbReference type="SAM" id="Phobius"/>
    </source>
</evidence>
<protein>
    <recommendedName>
        <fullName evidence="9">Branched-chain amino acid ABC transporter permease</fullName>
    </recommendedName>
</protein>
<dbReference type="InterPro" id="IPR043428">
    <property type="entry name" value="LivM-like"/>
</dbReference>
<name>A0A2R6A6G3_9ARCH</name>
<evidence type="ECO:0000256" key="2">
    <source>
        <dbReference type="ARBA" id="ARBA00022475"/>
    </source>
</evidence>
<comment type="caution">
    <text evidence="7">The sequence shown here is derived from an EMBL/GenBank/DDBJ whole genome shotgun (WGS) entry which is preliminary data.</text>
</comment>
<feature type="transmembrane region" description="Helical" evidence="6">
    <location>
        <begin position="79"/>
        <end position="102"/>
    </location>
</feature>
<dbReference type="AlphaFoldDB" id="A0A2R6A6G3"/>
<sequence length="316" mass="34564">MSPYIATFAFLTALPFFLNEYEVSIVFTIMLYIVLASSWNLPGGYGGQYSFGHYAFIGIGAYTAAILVTLFHVNNYWGFYSILGIVAGATASCVLAALIAFISLPLRGAYFTIATLASAELMRFIVENWTSVTRGPYGIELPVPPKISLVEFPTYFFMLALLIISFIITFVIDKSSFGLALKAIKQDESLAEVCGVNVKKYRLLIFMIGGALAGAAGALFAYNTEFINPTSAFDVTTNIEMIFMTILGGAGTFYGPFIGGVILSLLDQLVLANFPYIHLLVVGIVLILFVLLLPEGIPTIINRLERKEIKLNQTNR</sequence>
<reference evidence="7 8" key="1">
    <citation type="submission" date="2017-04" db="EMBL/GenBank/DDBJ databases">
        <title>Novel microbial lineages endemic to geothermal iron-oxide mats fill important gaps in the evolutionary history of Archaea.</title>
        <authorList>
            <person name="Jay Z.J."/>
            <person name="Beam J.P."/>
            <person name="Dlakic M."/>
            <person name="Rusch D.B."/>
            <person name="Kozubal M.A."/>
            <person name="Inskeep W.P."/>
        </authorList>
    </citation>
    <scope>NUCLEOTIDE SEQUENCE [LARGE SCALE GENOMIC DNA]</scope>
    <source>
        <strain evidence="7">OSP_D</strain>
    </source>
</reference>
<keyword evidence="2" id="KW-1003">Cell membrane</keyword>